<protein>
    <submittedName>
        <fullName evidence="2">Uncharacterized protein</fullName>
    </submittedName>
</protein>
<dbReference type="PANTHER" id="PTHR47679:SF1">
    <property type="entry name" value="PROTEIN TORNADO 1"/>
    <property type="match status" value="1"/>
</dbReference>
<dbReference type="AlphaFoldDB" id="A0A835MAV7"/>
<comment type="caution">
    <text evidence="2">The sequence shown here is derived from an EMBL/GenBank/DDBJ whole genome shotgun (WGS) entry which is preliminary data.</text>
</comment>
<feature type="transmembrane region" description="Helical" evidence="1">
    <location>
        <begin position="66"/>
        <end position="85"/>
    </location>
</feature>
<proteinExistence type="predicted"/>
<keyword evidence="1" id="KW-0812">Transmembrane</keyword>
<keyword evidence="3" id="KW-1185">Reference proteome</keyword>
<sequence>MHVVEDQIGCEMMQIDNTAVKCLVPYMKKFMKLLTFALKIGAHVAAGMGEMIPDLSREVAHLVDPSLMYGAAGAVAVGAVGAAAIGRVEGSRQRSTHTSFGGENTRNIQQDLRVSQQWLVDFLKDRRCSTGKDITEKFGLRRVRYRDSGHIAWICRRHIQIRANEITEVPV</sequence>
<dbReference type="OrthoDB" id="537968at2759"/>
<evidence type="ECO:0000313" key="2">
    <source>
        <dbReference type="EMBL" id="KAF9622852.1"/>
    </source>
</evidence>
<keyword evidence="1" id="KW-1133">Transmembrane helix</keyword>
<evidence type="ECO:0000256" key="1">
    <source>
        <dbReference type="SAM" id="Phobius"/>
    </source>
</evidence>
<dbReference type="Proteomes" id="UP000631114">
    <property type="component" value="Unassembled WGS sequence"/>
</dbReference>
<feature type="transmembrane region" description="Helical" evidence="1">
    <location>
        <begin position="30"/>
        <end position="46"/>
    </location>
</feature>
<organism evidence="2 3">
    <name type="scientific">Coptis chinensis</name>
    <dbReference type="NCBI Taxonomy" id="261450"/>
    <lineage>
        <taxon>Eukaryota</taxon>
        <taxon>Viridiplantae</taxon>
        <taxon>Streptophyta</taxon>
        <taxon>Embryophyta</taxon>
        <taxon>Tracheophyta</taxon>
        <taxon>Spermatophyta</taxon>
        <taxon>Magnoliopsida</taxon>
        <taxon>Ranunculales</taxon>
        <taxon>Ranunculaceae</taxon>
        <taxon>Coptidoideae</taxon>
        <taxon>Coptis</taxon>
    </lineage>
</organism>
<gene>
    <name evidence="2" type="ORF">IFM89_034982</name>
</gene>
<keyword evidence="1" id="KW-0472">Membrane</keyword>
<reference evidence="2 3" key="1">
    <citation type="submission" date="2020-10" db="EMBL/GenBank/DDBJ databases">
        <title>The Coptis chinensis genome and diversification of protoberbering-type alkaloids.</title>
        <authorList>
            <person name="Wang B."/>
            <person name="Shu S."/>
            <person name="Song C."/>
            <person name="Liu Y."/>
        </authorList>
    </citation>
    <scope>NUCLEOTIDE SEQUENCE [LARGE SCALE GENOMIC DNA]</scope>
    <source>
        <strain evidence="2">HL-2020</strain>
        <tissue evidence="2">Leaf</tissue>
    </source>
</reference>
<name>A0A835MAV7_9MAGN</name>
<accession>A0A835MAV7</accession>
<dbReference type="PANTHER" id="PTHR47679">
    <property type="entry name" value="PROTEIN TORNADO 1"/>
    <property type="match status" value="1"/>
</dbReference>
<evidence type="ECO:0000313" key="3">
    <source>
        <dbReference type="Proteomes" id="UP000631114"/>
    </source>
</evidence>
<dbReference type="EMBL" id="JADFTS010000002">
    <property type="protein sequence ID" value="KAF9622852.1"/>
    <property type="molecule type" value="Genomic_DNA"/>
</dbReference>